<evidence type="ECO:0000313" key="4">
    <source>
        <dbReference type="Proteomes" id="UP000475862"/>
    </source>
</evidence>
<proteinExistence type="predicted"/>
<keyword evidence="4" id="KW-1185">Reference proteome</keyword>
<dbReference type="PANTHER" id="PTHR47272:SF2">
    <property type="entry name" value="PIGGYBAC TRANSPOSABLE ELEMENT-DERIVED PROTEIN 3-LIKE"/>
    <property type="match status" value="1"/>
</dbReference>
<evidence type="ECO:0000256" key="1">
    <source>
        <dbReference type="SAM" id="MobiDB-lite"/>
    </source>
</evidence>
<protein>
    <recommendedName>
        <fullName evidence="2">PiggyBac transposable element-derived protein domain-containing protein</fullName>
    </recommendedName>
</protein>
<dbReference type="PANTHER" id="PTHR47272">
    <property type="entry name" value="DDE_TNP_1_7 DOMAIN-CONTAINING PROTEIN"/>
    <property type="match status" value="1"/>
</dbReference>
<gene>
    <name evidence="3" type="ORF">AGLY_014071</name>
</gene>
<accession>A0A6G0T414</accession>
<dbReference type="Proteomes" id="UP000475862">
    <property type="component" value="Unassembled WGS sequence"/>
</dbReference>
<feature type="region of interest" description="Disordered" evidence="1">
    <location>
        <begin position="22"/>
        <end position="55"/>
    </location>
</feature>
<evidence type="ECO:0000313" key="3">
    <source>
        <dbReference type="EMBL" id="KAE9525544.1"/>
    </source>
</evidence>
<feature type="domain" description="PiggyBac transposable element-derived protein" evidence="2">
    <location>
        <begin position="94"/>
        <end position="369"/>
    </location>
</feature>
<reference evidence="3 4" key="1">
    <citation type="submission" date="2019-08" db="EMBL/GenBank/DDBJ databases">
        <title>The genome of the soybean aphid Biotype 1, its phylome, world population structure and adaptation to the North American continent.</title>
        <authorList>
            <person name="Giordano R."/>
            <person name="Donthu R.K."/>
            <person name="Hernandez A.G."/>
            <person name="Wright C.L."/>
            <person name="Zimin A.V."/>
        </authorList>
    </citation>
    <scope>NUCLEOTIDE SEQUENCE [LARGE SCALE GENOMIC DNA]</scope>
    <source>
        <tissue evidence="3">Whole aphids</tissue>
    </source>
</reference>
<name>A0A6G0T414_APHGL</name>
<comment type="caution">
    <text evidence="3">The sequence shown here is derived from an EMBL/GenBank/DDBJ whole genome shotgun (WGS) entry which is preliminary data.</text>
</comment>
<organism evidence="3 4">
    <name type="scientific">Aphis glycines</name>
    <name type="common">Soybean aphid</name>
    <dbReference type="NCBI Taxonomy" id="307491"/>
    <lineage>
        <taxon>Eukaryota</taxon>
        <taxon>Metazoa</taxon>
        <taxon>Ecdysozoa</taxon>
        <taxon>Arthropoda</taxon>
        <taxon>Hexapoda</taxon>
        <taxon>Insecta</taxon>
        <taxon>Pterygota</taxon>
        <taxon>Neoptera</taxon>
        <taxon>Paraneoptera</taxon>
        <taxon>Hemiptera</taxon>
        <taxon>Sternorrhyncha</taxon>
        <taxon>Aphidomorpha</taxon>
        <taxon>Aphidoidea</taxon>
        <taxon>Aphididae</taxon>
        <taxon>Aphidini</taxon>
        <taxon>Aphis</taxon>
        <taxon>Aphis</taxon>
    </lineage>
</organism>
<sequence length="397" mass="45727">MRRAKLSTSFIELMATLSDSDFECESEDDSDADRTWKPKTSQNVGESDFSDSDGDCDQSIPYEVNMGWSQKPFTGTLLPGYNTYGPHLPINIPSPLTYVQKYLSNQHFENAELYTNMYALNKMGKELKATADEIKILYGVHAMMSILKYPRLRMYWNRSYGLNCISQAITRDRFLILRTCLHYVDINNRPTDNNSKLWKIQPIVDQVRNACRSISRSVGCYSIDEQMIPFTGRCPNRQFKKFCYYNVNKDFEIYQGAETPFQDKTLGQGPAVVIHLSQTIPEGSVLFFDRYFTTLSLMDRLISKKIMATGTIMSNRLKNVNFSQDKKFERGAWEEFTRGDNKITAVKWKDSKCVTLLSTITGAEPHVTVKSIANAWMEYREDAKCDYLKRNLGPYEL</sequence>
<feature type="compositionally biased region" description="Acidic residues" evidence="1">
    <location>
        <begin position="22"/>
        <end position="31"/>
    </location>
</feature>
<dbReference type="EMBL" id="VYZN01000059">
    <property type="protein sequence ID" value="KAE9525544.1"/>
    <property type="molecule type" value="Genomic_DNA"/>
</dbReference>
<dbReference type="Pfam" id="PF13843">
    <property type="entry name" value="DDE_Tnp_1_7"/>
    <property type="match status" value="1"/>
</dbReference>
<dbReference type="OrthoDB" id="6745260at2759"/>
<dbReference type="InterPro" id="IPR029526">
    <property type="entry name" value="PGBD"/>
</dbReference>
<evidence type="ECO:0000259" key="2">
    <source>
        <dbReference type="Pfam" id="PF13843"/>
    </source>
</evidence>
<dbReference type="AlphaFoldDB" id="A0A6G0T414"/>